<accession>A0ABZ2BWR2</accession>
<dbReference type="Pfam" id="PF00386">
    <property type="entry name" value="C1q"/>
    <property type="match status" value="1"/>
</dbReference>
<name>A0ABZ2BWR2_9RHOB</name>
<organism evidence="2 3">
    <name type="scientific">Roseobacter fucihabitans</name>
    <dbReference type="NCBI Taxonomy" id="1537242"/>
    <lineage>
        <taxon>Bacteria</taxon>
        <taxon>Pseudomonadati</taxon>
        <taxon>Pseudomonadota</taxon>
        <taxon>Alphaproteobacteria</taxon>
        <taxon>Rhodobacterales</taxon>
        <taxon>Roseobacteraceae</taxon>
        <taxon>Roseobacter</taxon>
    </lineage>
</organism>
<sequence>MADTSSSLSLPFIQPSQAQKHVTHNEALRILDVVTQLAVLSDDLAAPPATPTEGDRYIVDDVATGAWATHEGDVALYENGAWQFFTPNAGWRAFVMGREALIVHDGAEWIDLDDAEVQDIEAFGLGMTSLPSTPFAAKLNAALWTGLYLGDGGNGSMITTLNKEATPDDTGFVFQQDFGTRALFGLFGSDDLRLSTSADGVSFNDGFIVDAASGVVDQPNLPRFKGISNFDNYVAADTWTKIAINQTEFNDQSSFDTATNSFIAPVAGTYFFGAALTFKQNTSDQARMGAQLVVNGTDVITGALGEITGAHVSEQTTLNIQGMVLLAAGDTVELQGRLRDFDGYFLADQTSFWGFKVG</sequence>
<feature type="domain" description="C1q" evidence="1">
    <location>
        <begin position="219"/>
        <end position="358"/>
    </location>
</feature>
<proteinExistence type="predicted"/>
<evidence type="ECO:0000259" key="1">
    <source>
        <dbReference type="PROSITE" id="PS50871"/>
    </source>
</evidence>
<keyword evidence="3" id="KW-1185">Reference proteome</keyword>
<dbReference type="InterPro" id="IPR021251">
    <property type="entry name" value="DUF2793"/>
</dbReference>
<reference evidence="2 3" key="1">
    <citation type="submission" date="2015-07" db="EMBL/GenBank/DDBJ databases">
        <authorList>
            <person name="Voget S."/>
            <person name="Dogs M."/>
            <person name="Brinkhoff T.H."/>
            <person name="Daniel R."/>
        </authorList>
    </citation>
    <scope>NUCLEOTIDE SEQUENCE [LARGE SCALE GENOMIC DNA]</scope>
    <source>
        <strain evidence="2 3">B14</strain>
    </source>
</reference>
<dbReference type="PROSITE" id="PS50871">
    <property type="entry name" value="C1Q"/>
    <property type="match status" value="1"/>
</dbReference>
<dbReference type="Proteomes" id="UP001318682">
    <property type="component" value="Chromosome"/>
</dbReference>
<dbReference type="SUPFAM" id="SSF49842">
    <property type="entry name" value="TNF-like"/>
    <property type="match status" value="1"/>
</dbReference>
<dbReference type="InterPro" id="IPR008983">
    <property type="entry name" value="Tumour_necrosis_fac-like_dom"/>
</dbReference>
<dbReference type="RefSeq" id="WP_187431107.1">
    <property type="nucleotide sequence ID" value="NZ_CP143423.1"/>
</dbReference>
<dbReference type="Gene3D" id="2.60.120.40">
    <property type="match status" value="1"/>
</dbReference>
<gene>
    <name evidence="2" type="ORF">ROLI_034990</name>
</gene>
<dbReference type="InterPro" id="IPR001073">
    <property type="entry name" value="C1q_dom"/>
</dbReference>
<protein>
    <recommendedName>
        <fullName evidence="1">C1q domain-containing protein</fullName>
    </recommendedName>
</protein>
<reference evidence="3" key="2">
    <citation type="submission" date="2024-01" db="EMBL/GenBank/DDBJ databases">
        <title>Roseobacter fucihabitans sp. nov., isolated from the brown alga Fucus spiralis.</title>
        <authorList>
            <person name="Hahnke S."/>
            <person name="Berger M."/>
            <person name="Schlingloff A."/>
            <person name="Athale I."/>
            <person name="Neumann-Schaal M."/>
            <person name="Adenaya A."/>
            <person name="Poehlein A."/>
            <person name="Daniel R."/>
            <person name="Pertersen J."/>
            <person name="Brinkhoff T."/>
        </authorList>
    </citation>
    <scope>NUCLEOTIDE SEQUENCE [LARGE SCALE GENOMIC DNA]</scope>
    <source>
        <strain evidence="3">B14</strain>
    </source>
</reference>
<dbReference type="Pfam" id="PF10983">
    <property type="entry name" value="DUF2793"/>
    <property type="match status" value="1"/>
</dbReference>
<evidence type="ECO:0000313" key="3">
    <source>
        <dbReference type="Proteomes" id="UP001318682"/>
    </source>
</evidence>
<evidence type="ECO:0000313" key="2">
    <source>
        <dbReference type="EMBL" id="WVX50402.1"/>
    </source>
</evidence>
<dbReference type="EMBL" id="CP143423">
    <property type="protein sequence ID" value="WVX50402.1"/>
    <property type="molecule type" value="Genomic_DNA"/>
</dbReference>